<protein>
    <submittedName>
        <fullName evidence="1">Uncharacterized protein</fullName>
    </submittedName>
</protein>
<proteinExistence type="predicted"/>
<accession>A0A2P2PF63</accession>
<evidence type="ECO:0000313" key="1">
    <source>
        <dbReference type="EMBL" id="MBX53347.1"/>
    </source>
</evidence>
<organism evidence="1">
    <name type="scientific">Rhizophora mucronata</name>
    <name type="common">Asiatic mangrove</name>
    <dbReference type="NCBI Taxonomy" id="61149"/>
    <lineage>
        <taxon>Eukaryota</taxon>
        <taxon>Viridiplantae</taxon>
        <taxon>Streptophyta</taxon>
        <taxon>Embryophyta</taxon>
        <taxon>Tracheophyta</taxon>
        <taxon>Spermatophyta</taxon>
        <taxon>Magnoliopsida</taxon>
        <taxon>eudicotyledons</taxon>
        <taxon>Gunneridae</taxon>
        <taxon>Pentapetalae</taxon>
        <taxon>rosids</taxon>
        <taxon>fabids</taxon>
        <taxon>Malpighiales</taxon>
        <taxon>Rhizophoraceae</taxon>
        <taxon>Rhizophora</taxon>
    </lineage>
</organism>
<reference evidence="1" key="1">
    <citation type="submission" date="2018-02" db="EMBL/GenBank/DDBJ databases">
        <title>Rhizophora mucronata_Transcriptome.</title>
        <authorList>
            <person name="Meera S.P."/>
            <person name="Sreeshan A."/>
            <person name="Augustine A."/>
        </authorList>
    </citation>
    <scope>NUCLEOTIDE SEQUENCE</scope>
    <source>
        <tissue evidence="1">Leaf</tissue>
    </source>
</reference>
<dbReference type="EMBL" id="GGEC01072863">
    <property type="protein sequence ID" value="MBX53347.1"/>
    <property type="molecule type" value="Transcribed_RNA"/>
</dbReference>
<sequence>MPYISCSSYIMPLTNRICFITLAWNSPLSFSNTACVIREFVIPGVWSPSDLSWLTGHASALTARG</sequence>
<dbReference type="AlphaFoldDB" id="A0A2P2PF63"/>
<name>A0A2P2PF63_RHIMU</name>